<protein>
    <recommendedName>
        <fullName evidence="6">3-oxo-5-alpha-steroid 4-dehydrogenase C-terminal domain-containing protein</fullName>
    </recommendedName>
</protein>
<evidence type="ECO:0000313" key="7">
    <source>
        <dbReference type="EMBL" id="CAG9279044.1"/>
    </source>
</evidence>
<evidence type="ECO:0000256" key="5">
    <source>
        <dbReference type="ARBA" id="ARBA00023136"/>
    </source>
</evidence>
<dbReference type="InterPro" id="IPR001104">
    <property type="entry name" value="3-oxo-5_a-steroid_4-DH_C"/>
</dbReference>
<keyword evidence="3" id="KW-0812">Transmembrane</keyword>
<name>A0A8J9T772_PHATR</name>
<comment type="subcellular location">
    <subcellularLocation>
        <location evidence="1">Membrane</location>
        <topology evidence="1">Multi-pass membrane protein</topology>
    </subcellularLocation>
</comment>
<dbReference type="PANTHER" id="PTHR10556">
    <property type="entry name" value="3-OXO-5-ALPHA-STEROID 4-DEHYDROGENASE"/>
    <property type="match status" value="1"/>
</dbReference>
<evidence type="ECO:0000256" key="3">
    <source>
        <dbReference type="ARBA" id="ARBA00022692"/>
    </source>
</evidence>
<dbReference type="AlphaFoldDB" id="A0A8J9T772"/>
<dbReference type="GO" id="GO:0016627">
    <property type="term" value="F:oxidoreductase activity, acting on the CH-CH group of donors"/>
    <property type="evidence" value="ECO:0007669"/>
    <property type="project" value="InterPro"/>
</dbReference>
<evidence type="ECO:0000256" key="4">
    <source>
        <dbReference type="ARBA" id="ARBA00022989"/>
    </source>
</evidence>
<organism evidence="7">
    <name type="scientific">Phaeodactylum tricornutum</name>
    <name type="common">Diatom</name>
    <dbReference type="NCBI Taxonomy" id="2850"/>
    <lineage>
        <taxon>Eukaryota</taxon>
        <taxon>Sar</taxon>
        <taxon>Stramenopiles</taxon>
        <taxon>Ochrophyta</taxon>
        <taxon>Bacillariophyta</taxon>
        <taxon>Bacillariophyceae</taxon>
        <taxon>Bacillariophycidae</taxon>
        <taxon>Naviculales</taxon>
        <taxon>Phaeodactylaceae</taxon>
        <taxon>Phaeodactylum</taxon>
    </lineage>
</organism>
<evidence type="ECO:0000256" key="2">
    <source>
        <dbReference type="ARBA" id="ARBA00007742"/>
    </source>
</evidence>
<keyword evidence="5" id="KW-0472">Membrane</keyword>
<dbReference type="EMBL" id="OU594952">
    <property type="protein sequence ID" value="CAG9279044.1"/>
    <property type="molecule type" value="Genomic_DNA"/>
</dbReference>
<comment type="similarity">
    <text evidence="2">Belongs to the steroid 5-alpha reductase family.</text>
</comment>
<sequence>MSLSAFQLPAMGPIAAPPGLWGAGIAAFQGLVISSSFSTEIKSPTLYSKFAAGKKLDNPISSQNGMFRIYVPSAIVATLGALATYGTKNFRFALPLLALHFWKRSAEVAFVHNYSGTMPAASANTISTYYTLTTILVGATALPLKDVLDGFKTAAVTLFSVGTLGNAYHHLLLAKLRSSKDPNNDNRQYIPPKGGLFSLVAAPHYMFELVAWLGIACAAQQANAFLTFASMCSYLAGRAYKTNEIYCNQFSEDEWPRSRKNMLPWLF</sequence>
<evidence type="ECO:0000256" key="1">
    <source>
        <dbReference type="ARBA" id="ARBA00004141"/>
    </source>
</evidence>
<dbReference type="GO" id="GO:0006629">
    <property type="term" value="P:lipid metabolic process"/>
    <property type="evidence" value="ECO:0007669"/>
    <property type="project" value="InterPro"/>
</dbReference>
<dbReference type="PROSITE" id="PS50244">
    <property type="entry name" value="S5A_REDUCTASE"/>
    <property type="match status" value="1"/>
</dbReference>
<gene>
    <name evidence="7" type="ORF">PTTT1_LOCUS8830</name>
</gene>
<reference evidence="7" key="1">
    <citation type="submission" date="2022-02" db="EMBL/GenBank/DDBJ databases">
        <authorList>
            <person name="Giguere J D."/>
        </authorList>
    </citation>
    <scope>NUCLEOTIDE SEQUENCE</scope>
    <source>
        <strain evidence="7">CCAP 1055/1</strain>
    </source>
</reference>
<dbReference type="Proteomes" id="UP000836788">
    <property type="component" value="Chromosome 11"/>
</dbReference>
<accession>A0A8J9T772</accession>
<dbReference type="PANTHER" id="PTHR10556:SF35">
    <property type="entry name" value="3-OXO-5-ALPHA-STEROID 4-DEHYDROGENASE FAMILY PROTEIN"/>
    <property type="match status" value="1"/>
</dbReference>
<dbReference type="InterPro" id="IPR039357">
    <property type="entry name" value="SRD5A/TECR"/>
</dbReference>
<dbReference type="GO" id="GO:0016020">
    <property type="term" value="C:membrane"/>
    <property type="evidence" value="ECO:0007669"/>
    <property type="project" value="UniProtKB-SubCell"/>
</dbReference>
<keyword evidence="4" id="KW-1133">Transmembrane helix</keyword>
<evidence type="ECO:0000259" key="6">
    <source>
        <dbReference type="Pfam" id="PF02544"/>
    </source>
</evidence>
<dbReference type="Pfam" id="PF02544">
    <property type="entry name" value="Steroid_dh"/>
    <property type="match status" value="1"/>
</dbReference>
<proteinExistence type="inferred from homology"/>
<feature type="domain" description="3-oxo-5-alpha-steroid 4-dehydrogenase C-terminal" evidence="6">
    <location>
        <begin position="153"/>
        <end position="267"/>
    </location>
</feature>